<organism evidence="5 6">
    <name type="scientific">Paenibacillus albidus</name>
    <dbReference type="NCBI Taxonomy" id="2041023"/>
    <lineage>
        <taxon>Bacteria</taxon>
        <taxon>Bacillati</taxon>
        <taxon>Bacillota</taxon>
        <taxon>Bacilli</taxon>
        <taxon>Bacillales</taxon>
        <taxon>Paenibacillaceae</taxon>
        <taxon>Paenibacillus</taxon>
    </lineage>
</organism>
<dbReference type="PRINTS" id="PR00793">
    <property type="entry name" value="PROAMNOPTASE"/>
</dbReference>
<dbReference type="InterPro" id="IPR002410">
    <property type="entry name" value="Peptidase_S33"/>
</dbReference>
<keyword evidence="3" id="KW-0472">Membrane</keyword>
<dbReference type="AlphaFoldDB" id="A0A917FZ74"/>
<dbReference type="InterPro" id="IPR000073">
    <property type="entry name" value="AB_hydrolase_1"/>
</dbReference>
<keyword evidence="2 5" id="KW-0378">Hydrolase</keyword>
<keyword evidence="6" id="KW-1185">Reference proteome</keyword>
<feature type="transmembrane region" description="Helical" evidence="3">
    <location>
        <begin position="12"/>
        <end position="29"/>
    </location>
</feature>
<dbReference type="GO" id="GO:0006508">
    <property type="term" value="P:proteolysis"/>
    <property type="evidence" value="ECO:0007669"/>
    <property type="project" value="InterPro"/>
</dbReference>
<feature type="domain" description="AB hydrolase-1" evidence="4">
    <location>
        <begin position="63"/>
        <end position="192"/>
    </location>
</feature>
<dbReference type="PANTHER" id="PTHR43798">
    <property type="entry name" value="MONOACYLGLYCEROL LIPASE"/>
    <property type="match status" value="1"/>
</dbReference>
<dbReference type="InterPro" id="IPR029058">
    <property type="entry name" value="AB_hydrolase_fold"/>
</dbReference>
<evidence type="ECO:0000256" key="1">
    <source>
        <dbReference type="ARBA" id="ARBA00010088"/>
    </source>
</evidence>
<evidence type="ECO:0000313" key="6">
    <source>
        <dbReference type="Proteomes" id="UP000637643"/>
    </source>
</evidence>
<dbReference type="PANTHER" id="PTHR43798:SF33">
    <property type="entry name" value="HYDROLASE, PUTATIVE (AFU_ORTHOLOGUE AFUA_2G14860)-RELATED"/>
    <property type="match status" value="1"/>
</dbReference>
<dbReference type="GO" id="GO:0004177">
    <property type="term" value="F:aminopeptidase activity"/>
    <property type="evidence" value="ECO:0007669"/>
    <property type="project" value="UniProtKB-EC"/>
</dbReference>
<keyword evidence="3" id="KW-0812">Transmembrane</keyword>
<keyword evidence="3" id="KW-1133">Transmembrane helix</keyword>
<accession>A0A917FZ74</accession>
<comment type="similarity">
    <text evidence="1">Belongs to the peptidase S33 family.</text>
</comment>
<dbReference type="Proteomes" id="UP000637643">
    <property type="component" value="Unassembled WGS sequence"/>
</dbReference>
<dbReference type="GO" id="GO:0016020">
    <property type="term" value="C:membrane"/>
    <property type="evidence" value="ECO:0007669"/>
    <property type="project" value="TreeGrafter"/>
</dbReference>
<sequence length="343" mass="38611">MKNIKKSMKITGVMFLILVLIVLFFPTWTPHIKGTNSISVLEQVTLNGTGQEIMIRGNDRDNPVIINVHGGPGASEIPYAGKYQDLLESRFTVVNYDQRASGKSYHFFEDYSDLSSDLLVKDLLAVTDYVSERLGKEKVILIGHSYGTYIATQAAYRAPEKYEAYIGIGQISNTAESETDILNYVVDQAGEAGNVDDVQHLQQLSEEIKNGSALTPRNYVIKYGGATRLIDTPDGNIMGMILSSEYNLLDIFRYNYGISISQSLLLDEVLKKPLPAIVTKLELPCYFIMGNHDFMTSSDAAKSYLEMLDAAQKEFISYEQSAHYPQFEEKERFYEWMSATFIK</sequence>
<dbReference type="Gene3D" id="3.40.50.1820">
    <property type="entry name" value="alpha/beta hydrolase"/>
    <property type="match status" value="1"/>
</dbReference>
<evidence type="ECO:0000256" key="3">
    <source>
        <dbReference type="SAM" id="Phobius"/>
    </source>
</evidence>
<evidence type="ECO:0000313" key="5">
    <source>
        <dbReference type="EMBL" id="GGG14940.1"/>
    </source>
</evidence>
<proteinExistence type="inferred from homology"/>
<dbReference type="SUPFAM" id="SSF53474">
    <property type="entry name" value="alpha/beta-Hydrolases"/>
    <property type="match status" value="1"/>
</dbReference>
<dbReference type="InterPro" id="IPR050266">
    <property type="entry name" value="AB_hydrolase_sf"/>
</dbReference>
<dbReference type="Pfam" id="PF00561">
    <property type="entry name" value="Abhydrolase_1"/>
    <property type="match status" value="1"/>
</dbReference>
<gene>
    <name evidence="5" type="ORF">GCM10010912_69200</name>
</gene>
<dbReference type="RefSeq" id="WP_189032775.1">
    <property type="nucleotide sequence ID" value="NZ_BMKR01000079.1"/>
</dbReference>
<reference evidence="5" key="1">
    <citation type="journal article" date="2014" name="Int. J. Syst. Evol. Microbiol.">
        <title>Complete genome sequence of Corynebacterium casei LMG S-19264T (=DSM 44701T), isolated from a smear-ripened cheese.</title>
        <authorList>
            <consortium name="US DOE Joint Genome Institute (JGI-PGF)"/>
            <person name="Walter F."/>
            <person name="Albersmeier A."/>
            <person name="Kalinowski J."/>
            <person name="Ruckert C."/>
        </authorList>
    </citation>
    <scope>NUCLEOTIDE SEQUENCE</scope>
    <source>
        <strain evidence="5">CGMCC 1.16134</strain>
    </source>
</reference>
<comment type="caution">
    <text evidence="5">The sequence shown here is derived from an EMBL/GenBank/DDBJ whole genome shotgun (WGS) entry which is preliminary data.</text>
</comment>
<name>A0A917FZ74_9BACL</name>
<dbReference type="EMBL" id="BMKR01000079">
    <property type="protein sequence ID" value="GGG14940.1"/>
    <property type="molecule type" value="Genomic_DNA"/>
</dbReference>
<evidence type="ECO:0000259" key="4">
    <source>
        <dbReference type="Pfam" id="PF00561"/>
    </source>
</evidence>
<protein>
    <submittedName>
        <fullName evidence="5">Alpha/beta hydrolase</fullName>
    </submittedName>
</protein>
<reference evidence="5" key="2">
    <citation type="submission" date="2020-09" db="EMBL/GenBank/DDBJ databases">
        <authorList>
            <person name="Sun Q."/>
            <person name="Zhou Y."/>
        </authorList>
    </citation>
    <scope>NUCLEOTIDE SEQUENCE</scope>
    <source>
        <strain evidence="5">CGMCC 1.16134</strain>
    </source>
</reference>
<evidence type="ECO:0000256" key="2">
    <source>
        <dbReference type="ARBA" id="ARBA00022801"/>
    </source>
</evidence>